<dbReference type="STRING" id="930992.A0A0D0BJF4"/>
<feature type="region of interest" description="Disordered" evidence="1">
    <location>
        <begin position="66"/>
        <end position="91"/>
    </location>
</feature>
<feature type="compositionally biased region" description="Polar residues" evidence="1">
    <location>
        <begin position="158"/>
        <end position="168"/>
    </location>
</feature>
<dbReference type="SUPFAM" id="SSF50729">
    <property type="entry name" value="PH domain-like"/>
    <property type="match status" value="1"/>
</dbReference>
<evidence type="ECO:0000313" key="3">
    <source>
        <dbReference type="EMBL" id="KIK46017.1"/>
    </source>
</evidence>
<feature type="compositionally biased region" description="Basic and acidic residues" evidence="1">
    <location>
        <begin position="30"/>
        <end position="42"/>
    </location>
</feature>
<reference evidence="4" key="2">
    <citation type="submission" date="2015-01" db="EMBL/GenBank/DDBJ databases">
        <title>Evolutionary Origins and Diversification of the Mycorrhizal Mutualists.</title>
        <authorList>
            <consortium name="DOE Joint Genome Institute"/>
            <consortium name="Mycorrhizal Genomics Consortium"/>
            <person name="Kohler A."/>
            <person name="Kuo A."/>
            <person name="Nagy L.G."/>
            <person name="Floudas D."/>
            <person name="Copeland A."/>
            <person name="Barry K.W."/>
            <person name="Cichocki N."/>
            <person name="Veneault-Fourrey C."/>
            <person name="LaButti K."/>
            <person name="Lindquist E.A."/>
            <person name="Lipzen A."/>
            <person name="Lundell T."/>
            <person name="Morin E."/>
            <person name="Murat C."/>
            <person name="Riley R."/>
            <person name="Ohm R."/>
            <person name="Sun H."/>
            <person name="Tunlid A."/>
            <person name="Henrissat B."/>
            <person name="Grigoriev I.V."/>
            <person name="Hibbett D.S."/>
            <person name="Martin F."/>
        </authorList>
    </citation>
    <scope>NUCLEOTIDE SEQUENCE [LARGE SCALE GENOMIC DNA]</scope>
    <source>
        <strain evidence="4">UH-Slu-Lm8-n1</strain>
    </source>
</reference>
<feature type="compositionally biased region" description="Basic and acidic residues" evidence="1">
    <location>
        <begin position="382"/>
        <end position="392"/>
    </location>
</feature>
<feature type="non-terminal residue" evidence="3">
    <location>
        <position position="853"/>
    </location>
</feature>
<feature type="domain" description="PH" evidence="2">
    <location>
        <begin position="463"/>
        <end position="589"/>
    </location>
</feature>
<feature type="compositionally biased region" description="Low complexity" evidence="1">
    <location>
        <begin position="253"/>
        <end position="265"/>
    </location>
</feature>
<feature type="compositionally biased region" description="Polar residues" evidence="1">
    <location>
        <begin position="1"/>
        <end position="13"/>
    </location>
</feature>
<keyword evidence="4" id="KW-1185">Reference proteome</keyword>
<dbReference type="HOGENOM" id="CLU_335895_0_0_1"/>
<feature type="compositionally biased region" description="Polar residues" evidence="1">
    <location>
        <begin position="206"/>
        <end position="219"/>
    </location>
</feature>
<name>A0A0D0BJF4_9AGAM</name>
<sequence>IDTPRASTDSSASPGLLRRVALSPPPHSETSFEDHSHDDSFREHAEVEAALTELDLDAEINATQDAVSQWSSSRPSYTSFSTSTPYSGTGSYTGTSASYSADTATATGTYFTRDPRVLSTISERTEHPSRPTSFAQNRLSAHRLSTISHSRPAIESPANANRLSTHSQGHARGATDLPTTSRRTGDLIAFFEDRAGTPSKEKERTTSPFLPTTQSTPHLGSTTGYTSTGYGYTTGFTSTGYGYTTGTGGYTTTGYTTSRPSSPTKSRSDDSRSTVSTSSGGGGTDLSLSSLLSPPVRGFGTPTGTYSGSGTATGRTQLSPSDFASTFSSAFGVARGEYDTTPTRQTQTALRRSTAPLNETNTSPRSPLTSVRNIVAAWKERTPGLGKVKSESSEGGSELSPPGASKGLFSLRRRASRSNRNRENEGITSSGNNAIRRRVSSTSSLIPPPFDMTDLGARENREPIRIGTLWYLNVHSPTPYRWQKCSALLYPHVLILSWSATGGGRGVVSLDLINCTEVRSTPGFTHPGARGDVGGVSAAAQITEDGVSLVEVLCPFQLLYGDGVERLAAESARERVRWVSAIWEALDRSLSLPNRSQSGSPTGSIGTIHSIASTTSTSAGSRSTVFVPPLHTIPSLSDLGSDSGGLSLSASRVPSVGGHGRTADDSSYLYPADPRIIAPSRSSSLRRTSSLTDLDEEFASAVSRARSAKPGLGFGLSLVNESLSSESGGILGVGGGSPVTVSSGPRLGGDVRVTPPPTGKIRNRALSVSEEEFFSAGSRTSSVPGSRPESDFFSADSSRTSRSGDGRTTTGLVTDGTAFEFTSGESNTQIVPSTLSYRRTESNSYLGDSHDGS</sequence>
<dbReference type="InParanoid" id="A0A0D0BJF4"/>
<feature type="compositionally biased region" description="Low complexity" evidence="1">
    <location>
        <begin position="71"/>
        <end position="91"/>
    </location>
</feature>
<feature type="non-terminal residue" evidence="3">
    <location>
        <position position="1"/>
    </location>
</feature>
<feature type="region of interest" description="Disordered" evidence="1">
    <location>
        <begin position="382"/>
        <end position="456"/>
    </location>
</feature>
<dbReference type="Proteomes" id="UP000054485">
    <property type="component" value="Unassembled WGS sequence"/>
</dbReference>
<reference evidence="3 4" key="1">
    <citation type="submission" date="2014-04" db="EMBL/GenBank/DDBJ databases">
        <authorList>
            <consortium name="DOE Joint Genome Institute"/>
            <person name="Kuo A."/>
            <person name="Ruytinx J."/>
            <person name="Rineau F."/>
            <person name="Colpaert J."/>
            <person name="Kohler A."/>
            <person name="Nagy L.G."/>
            <person name="Floudas D."/>
            <person name="Copeland A."/>
            <person name="Barry K.W."/>
            <person name="Cichocki N."/>
            <person name="Veneault-Fourrey C."/>
            <person name="LaButti K."/>
            <person name="Lindquist E.A."/>
            <person name="Lipzen A."/>
            <person name="Lundell T."/>
            <person name="Morin E."/>
            <person name="Murat C."/>
            <person name="Sun H."/>
            <person name="Tunlid A."/>
            <person name="Henrissat B."/>
            <person name="Grigoriev I.V."/>
            <person name="Hibbett D.S."/>
            <person name="Martin F."/>
            <person name="Nordberg H.P."/>
            <person name="Cantor M.N."/>
            <person name="Hua S.X."/>
        </authorList>
    </citation>
    <scope>NUCLEOTIDE SEQUENCE [LARGE SCALE GENOMIC DNA]</scope>
    <source>
        <strain evidence="3 4">UH-Slu-Lm8-n1</strain>
    </source>
</reference>
<evidence type="ECO:0000259" key="2">
    <source>
        <dbReference type="SMART" id="SM00233"/>
    </source>
</evidence>
<evidence type="ECO:0000313" key="4">
    <source>
        <dbReference type="Proteomes" id="UP000054485"/>
    </source>
</evidence>
<feature type="region of interest" description="Disordered" evidence="1">
    <location>
        <begin position="253"/>
        <end position="320"/>
    </location>
</feature>
<evidence type="ECO:0000256" key="1">
    <source>
        <dbReference type="SAM" id="MobiDB-lite"/>
    </source>
</evidence>
<dbReference type="InterPro" id="IPR001849">
    <property type="entry name" value="PH_domain"/>
</dbReference>
<gene>
    <name evidence="3" type="ORF">CY34DRAFT_42262</name>
</gene>
<proteinExistence type="predicted"/>
<feature type="compositionally biased region" description="Low complexity" evidence="1">
    <location>
        <begin position="791"/>
        <end position="811"/>
    </location>
</feature>
<feature type="compositionally biased region" description="Polar residues" evidence="1">
    <location>
        <begin position="340"/>
        <end position="370"/>
    </location>
</feature>
<feature type="compositionally biased region" description="Low complexity" evidence="1">
    <location>
        <begin position="285"/>
        <end position="316"/>
    </location>
</feature>
<feature type="region of interest" description="Disordered" evidence="1">
    <location>
        <begin position="1"/>
        <end position="42"/>
    </location>
</feature>
<feature type="region of interest" description="Disordered" evidence="1">
    <location>
        <begin position="336"/>
        <end position="370"/>
    </location>
</feature>
<dbReference type="SMART" id="SM00233">
    <property type="entry name" value="PH"/>
    <property type="match status" value="1"/>
</dbReference>
<feature type="region of interest" description="Disordered" evidence="1">
    <location>
        <begin position="773"/>
        <end position="813"/>
    </location>
</feature>
<feature type="compositionally biased region" description="Basic and acidic residues" evidence="1">
    <location>
        <begin position="191"/>
        <end position="205"/>
    </location>
</feature>
<protein>
    <recommendedName>
        <fullName evidence="2">PH domain-containing protein</fullName>
    </recommendedName>
</protein>
<dbReference type="AlphaFoldDB" id="A0A0D0BJF4"/>
<feature type="region of interest" description="Disordered" evidence="1">
    <location>
        <begin position="150"/>
        <end position="224"/>
    </location>
</feature>
<feature type="region of interest" description="Disordered" evidence="1">
    <location>
        <begin position="741"/>
        <end position="760"/>
    </location>
</feature>
<accession>A0A0D0BJF4</accession>
<organism evidence="3 4">
    <name type="scientific">Suillus luteus UH-Slu-Lm8-n1</name>
    <dbReference type="NCBI Taxonomy" id="930992"/>
    <lineage>
        <taxon>Eukaryota</taxon>
        <taxon>Fungi</taxon>
        <taxon>Dikarya</taxon>
        <taxon>Basidiomycota</taxon>
        <taxon>Agaricomycotina</taxon>
        <taxon>Agaricomycetes</taxon>
        <taxon>Agaricomycetidae</taxon>
        <taxon>Boletales</taxon>
        <taxon>Suillineae</taxon>
        <taxon>Suillaceae</taxon>
        <taxon>Suillus</taxon>
    </lineage>
</organism>
<dbReference type="EMBL" id="KN835164">
    <property type="protein sequence ID" value="KIK46017.1"/>
    <property type="molecule type" value="Genomic_DNA"/>
</dbReference>
<feature type="compositionally biased region" description="Low complexity" evidence="1">
    <location>
        <begin position="393"/>
        <end position="403"/>
    </location>
</feature>
<dbReference type="OrthoDB" id="2507336at2759"/>